<proteinExistence type="inferred from homology"/>
<dbReference type="AlphaFoldDB" id="A0A3E1K6N3"/>
<dbReference type="Proteomes" id="UP000260351">
    <property type="component" value="Unassembled WGS sequence"/>
</dbReference>
<dbReference type="Pfam" id="PF25975">
    <property type="entry name" value="CzcB_C"/>
    <property type="match status" value="1"/>
</dbReference>
<dbReference type="GO" id="GO:1990281">
    <property type="term" value="C:efflux pump complex"/>
    <property type="evidence" value="ECO:0007669"/>
    <property type="project" value="TreeGrafter"/>
</dbReference>
<evidence type="ECO:0000256" key="2">
    <source>
        <dbReference type="SAM" id="Coils"/>
    </source>
</evidence>
<dbReference type="Pfam" id="PF25876">
    <property type="entry name" value="HH_MFP_RND"/>
    <property type="match status" value="1"/>
</dbReference>
<dbReference type="GO" id="GO:0015562">
    <property type="term" value="F:efflux transmembrane transporter activity"/>
    <property type="evidence" value="ECO:0007669"/>
    <property type="project" value="InterPro"/>
</dbReference>
<sequence>MTSPNLGAAGVRNKPPGLESGAGTIISRYANIKSPLNAGKDMNSRFLMLAAAVIGATALSSPSEAVEWAPVVRESLIESVRLDGMVEAVQESTVSAQTAGTIVELPYDVDDIVESGTLIARLEDTEQRARLQQAEANLEEAQASLEDAQQRYERIEPLAERGVASQSDLDQARNALNAARARVTRARSGVEEAREQLDYTRITAPYGGVITARHVELGESVRPGQALLSGFALDPLRVVVSVPQRYIDLVDDENDLRVVLDDGREMTIGKITRFPFADAPGHGVTVRITFQNGKMDVYPGQLVRVMLPVERREALWIPAESLLRRSELRAVFVRDESGPPRLRQVRIGAREGDRLEVLSGLSEGEEVALDPEAIFARSESQ</sequence>
<dbReference type="PANTHER" id="PTHR30469">
    <property type="entry name" value="MULTIDRUG RESISTANCE PROTEIN MDTA"/>
    <property type="match status" value="1"/>
</dbReference>
<organism evidence="5 6">
    <name type="scientific">Wenzhouxiangella sediminis</name>
    <dbReference type="NCBI Taxonomy" id="1792836"/>
    <lineage>
        <taxon>Bacteria</taxon>
        <taxon>Pseudomonadati</taxon>
        <taxon>Pseudomonadota</taxon>
        <taxon>Gammaproteobacteria</taxon>
        <taxon>Chromatiales</taxon>
        <taxon>Wenzhouxiangellaceae</taxon>
        <taxon>Wenzhouxiangella</taxon>
    </lineage>
</organism>
<accession>A0A3E1K6N3</accession>
<evidence type="ECO:0000313" key="6">
    <source>
        <dbReference type="Proteomes" id="UP000260351"/>
    </source>
</evidence>
<feature type="domain" description="CzcB-like C-terminal circularly permuted SH3-like" evidence="4">
    <location>
        <begin position="317"/>
        <end position="369"/>
    </location>
</feature>
<keyword evidence="2" id="KW-0175">Coiled coil</keyword>
<dbReference type="Gene3D" id="2.40.50.100">
    <property type="match status" value="1"/>
</dbReference>
<dbReference type="EMBL" id="QUZK01000044">
    <property type="protein sequence ID" value="RFF29596.1"/>
    <property type="molecule type" value="Genomic_DNA"/>
</dbReference>
<evidence type="ECO:0000313" key="5">
    <source>
        <dbReference type="EMBL" id="RFF29596.1"/>
    </source>
</evidence>
<dbReference type="SUPFAM" id="SSF111369">
    <property type="entry name" value="HlyD-like secretion proteins"/>
    <property type="match status" value="1"/>
</dbReference>
<gene>
    <name evidence="5" type="ORF">DZC52_11925</name>
</gene>
<reference evidence="5 6" key="1">
    <citation type="submission" date="2018-08" db="EMBL/GenBank/DDBJ databases">
        <title>Wenzhouxiangella salilacus sp. nov., a novel bacterium isolated from a saline lake in Xinjiang Province, China.</title>
        <authorList>
            <person name="Han S."/>
        </authorList>
    </citation>
    <scope>NUCLEOTIDE SEQUENCE [LARGE SCALE GENOMIC DNA]</scope>
    <source>
        <strain evidence="5 6">XDB06</strain>
    </source>
</reference>
<dbReference type="NCBIfam" id="TIGR01730">
    <property type="entry name" value="RND_mfp"/>
    <property type="match status" value="1"/>
</dbReference>
<feature type="coiled-coil region" evidence="2">
    <location>
        <begin position="119"/>
        <end position="196"/>
    </location>
</feature>
<feature type="domain" description="Multidrug resistance protein MdtA-like alpha-helical hairpin" evidence="3">
    <location>
        <begin position="131"/>
        <end position="200"/>
    </location>
</feature>
<dbReference type="Gene3D" id="1.10.287.470">
    <property type="entry name" value="Helix hairpin bin"/>
    <property type="match status" value="1"/>
</dbReference>
<protein>
    <submittedName>
        <fullName evidence="5">Efflux RND transporter periplasmic adaptor subunit</fullName>
    </submittedName>
</protein>
<dbReference type="PANTHER" id="PTHR30469:SF18">
    <property type="entry name" value="RESISTANCE-NODULATION-CELL DIVISION (RND) EFFLUX MEMBRANE FUSION PROTEIN-RELATED"/>
    <property type="match status" value="1"/>
</dbReference>
<dbReference type="OrthoDB" id="5730196at2"/>
<dbReference type="Gene3D" id="2.40.420.20">
    <property type="match status" value="1"/>
</dbReference>
<keyword evidence="6" id="KW-1185">Reference proteome</keyword>
<name>A0A3E1K6N3_9GAMM</name>
<evidence type="ECO:0000256" key="1">
    <source>
        <dbReference type="ARBA" id="ARBA00009477"/>
    </source>
</evidence>
<evidence type="ECO:0000259" key="4">
    <source>
        <dbReference type="Pfam" id="PF25975"/>
    </source>
</evidence>
<dbReference type="InterPro" id="IPR058649">
    <property type="entry name" value="CzcB_C"/>
</dbReference>
<comment type="similarity">
    <text evidence="1">Belongs to the membrane fusion protein (MFP) (TC 8.A.1) family.</text>
</comment>
<dbReference type="InterPro" id="IPR058624">
    <property type="entry name" value="MdtA-like_HH"/>
</dbReference>
<dbReference type="Gene3D" id="2.40.30.170">
    <property type="match status" value="1"/>
</dbReference>
<evidence type="ECO:0000259" key="3">
    <source>
        <dbReference type="Pfam" id="PF25876"/>
    </source>
</evidence>
<dbReference type="InterPro" id="IPR006143">
    <property type="entry name" value="RND_pump_MFP"/>
</dbReference>
<comment type="caution">
    <text evidence="5">The sequence shown here is derived from an EMBL/GenBank/DDBJ whole genome shotgun (WGS) entry which is preliminary data.</text>
</comment>